<dbReference type="STRING" id="388467.A19Y_0095"/>
<reference evidence="1 2" key="1">
    <citation type="journal article" date="2014" name="Appl. Environ. Microbiol.">
        <title>Elucidation of insertion elements encoded on plasmids and in vitro construction of shuttle vectors from the toxic cyanobacterium Planktothrix.</title>
        <authorList>
            <person name="Christiansen G."/>
            <person name="Goesmann A."/>
            <person name="Kurmayer R."/>
        </authorList>
    </citation>
    <scope>NUCLEOTIDE SEQUENCE [LARGE SCALE GENOMIC DNA]</scope>
    <source>
        <strain evidence="1 2">NIVA-CYA 126/8</strain>
    </source>
</reference>
<dbReference type="RefSeq" id="WP_026787152.1">
    <property type="nucleotide sequence ID" value="NZ_CM002803.1"/>
</dbReference>
<accession>A0A073CAP0</accession>
<organism evidence="1 2">
    <name type="scientific">Planktothrix agardhii (strain NIVA-CYA 126/8)</name>
    <dbReference type="NCBI Taxonomy" id="388467"/>
    <lineage>
        <taxon>Bacteria</taxon>
        <taxon>Bacillati</taxon>
        <taxon>Cyanobacteriota</taxon>
        <taxon>Cyanophyceae</taxon>
        <taxon>Oscillatoriophycideae</taxon>
        <taxon>Oscillatoriales</taxon>
        <taxon>Microcoleaceae</taxon>
        <taxon>Planktothrix</taxon>
    </lineage>
</organism>
<dbReference type="EMBL" id="CM002803">
    <property type="protein sequence ID" value="KEI65344.1"/>
    <property type="molecule type" value="Genomic_DNA"/>
</dbReference>
<dbReference type="PATRIC" id="fig|388467.6.peg.44"/>
<gene>
    <name evidence="1" type="ORF">A19Y_0095</name>
</gene>
<dbReference type="HOGENOM" id="CLU_182243_0_0_3"/>
<sequence>MSNPELLAQLRQLSRADKFQMMQFLTAELAKEEGIILGNEAAEIIGAVHTSNGAAEQLMQLLETEKKQTQNV</sequence>
<evidence type="ECO:0000313" key="2">
    <source>
        <dbReference type="Proteomes" id="UP000027395"/>
    </source>
</evidence>
<protein>
    <submittedName>
        <fullName evidence="1">Phosphoglucomutase/phosphomannomutase</fullName>
    </submittedName>
</protein>
<name>A0A073CAP0_PLAA1</name>
<dbReference type="GeneID" id="77286390"/>
<keyword evidence="2" id="KW-1185">Reference proteome</keyword>
<evidence type="ECO:0000313" key="1">
    <source>
        <dbReference type="EMBL" id="KEI65344.1"/>
    </source>
</evidence>
<dbReference type="Proteomes" id="UP000027395">
    <property type="component" value="Chromosome"/>
</dbReference>
<dbReference type="AlphaFoldDB" id="A0A073CAP0"/>
<dbReference type="eggNOG" id="ENOG5033FCJ">
    <property type="taxonomic scope" value="Bacteria"/>
</dbReference>
<proteinExistence type="predicted"/>